<sequence>MFIAAQVLSAFVMIVTLVNAISIFYQMFNNGADERNTIPYLAIMIITALAAMFIYIYFNYLL</sequence>
<proteinExistence type="predicted"/>
<feature type="transmembrane region" description="Helical" evidence="1">
    <location>
        <begin position="7"/>
        <end position="28"/>
    </location>
</feature>
<name>A0A8S5SVZ8_9CAUD</name>
<feature type="transmembrane region" description="Helical" evidence="1">
    <location>
        <begin position="40"/>
        <end position="58"/>
    </location>
</feature>
<protein>
    <submittedName>
        <fullName evidence="2">Uncharacterized protein</fullName>
    </submittedName>
</protein>
<keyword evidence="1" id="KW-0812">Transmembrane</keyword>
<evidence type="ECO:0000256" key="1">
    <source>
        <dbReference type="SAM" id="Phobius"/>
    </source>
</evidence>
<dbReference type="EMBL" id="BK032687">
    <property type="protein sequence ID" value="DAF55245.1"/>
    <property type="molecule type" value="Genomic_DNA"/>
</dbReference>
<accession>A0A8S5SVZ8</accession>
<evidence type="ECO:0000313" key="2">
    <source>
        <dbReference type="EMBL" id="DAF55245.1"/>
    </source>
</evidence>
<keyword evidence="1" id="KW-1133">Transmembrane helix</keyword>
<keyword evidence="1" id="KW-0472">Membrane</keyword>
<reference evidence="2" key="1">
    <citation type="journal article" date="2021" name="Proc. Natl. Acad. Sci. U.S.A.">
        <title>A Catalog of Tens of Thousands of Viruses from Human Metagenomes Reveals Hidden Associations with Chronic Diseases.</title>
        <authorList>
            <person name="Tisza M.J."/>
            <person name="Buck C.B."/>
        </authorList>
    </citation>
    <scope>NUCLEOTIDE SEQUENCE</scope>
    <source>
        <strain evidence="2">CtZHD14</strain>
    </source>
</reference>
<organism evidence="2">
    <name type="scientific">Siphoviridae sp. ctZHD14</name>
    <dbReference type="NCBI Taxonomy" id="2827891"/>
    <lineage>
        <taxon>Viruses</taxon>
        <taxon>Duplodnaviria</taxon>
        <taxon>Heunggongvirae</taxon>
        <taxon>Uroviricota</taxon>
        <taxon>Caudoviricetes</taxon>
    </lineage>
</organism>